<dbReference type="GO" id="GO:0005634">
    <property type="term" value="C:nucleus"/>
    <property type="evidence" value="ECO:0000318"/>
    <property type="project" value="GO_Central"/>
</dbReference>
<protein>
    <submittedName>
        <fullName evidence="3">Histone-lysine N-methyltransferase eggless-like Protein</fullName>
    </submittedName>
</protein>
<organism evidence="3 4">
    <name type="scientific">Tribolium castaneum</name>
    <name type="common">Red flour beetle</name>
    <dbReference type="NCBI Taxonomy" id="7070"/>
    <lineage>
        <taxon>Eukaryota</taxon>
        <taxon>Metazoa</taxon>
        <taxon>Ecdysozoa</taxon>
        <taxon>Arthropoda</taxon>
        <taxon>Hexapoda</taxon>
        <taxon>Insecta</taxon>
        <taxon>Pterygota</taxon>
        <taxon>Neoptera</taxon>
        <taxon>Endopterygota</taxon>
        <taxon>Coleoptera</taxon>
        <taxon>Polyphaga</taxon>
        <taxon>Cucujiformia</taxon>
        <taxon>Tenebrionidae</taxon>
        <taxon>Tenebrionidae incertae sedis</taxon>
        <taxon>Tribolium</taxon>
    </lineage>
</organism>
<evidence type="ECO:0000313" key="3">
    <source>
        <dbReference type="EMBL" id="EFA08462.2"/>
    </source>
</evidence>
<dbReference type="KEGG" id="tca:103313774"/>
<dbReference type="GO" id="GO:0046974">
    <property type="term" value="F:histone H3K9 methyltransferase activity"/>
    <property type="evidence" value="ECO:0000318"/>
    <property type="project" value="GO_Central"/>
</dbReference>
<evidence type="ECO:0000313" key="4">
    <source>
        <dbReference type="Proteomes" id="UP000007266"/>
    </source>
</evidence>
<evidence type="ECO:0000259" key="2">
    <source>
        <dbReference type="Pfam" id="PF18359"/>
    </source>
</evidence>
<feature type="domain" description="Histone methyltransferase Tudor" evidence="2">
    <location>
        <begin position="154"/>
        <end position="213"/>
    </location>
</feature>
<name>D6WYT6_TRICA</name>
<dbReference type="Gene3D" id="2.30.30.140">
    <property type="match status" value="1"/>
</dbReference>
<dbReference type="OrthoDB" id="5792673at2759"/>
<dbReference type="InterPro" id="IPR041291">
    <property type="entry name" value="TUDOR_5"/>
</dbReference>
<dbReference type="STRING" id="7070.D6WYT6"/>
<feature type="region of interest" description="Disordered" evidence="1">
    <location>
        <begin position="62"/>
        <end position="85"/>
    </location>
</feature>
<dbReference type="Pfam" id="PF18359">
    <property type="entry name" value="Tudor_5"/>
    <property type="match status" value="1"/>
</dbReference>
<dbReference type="Proteomes" id="UP000007266">
    <property type="component" value="Linkage group 8"/>
</dbReference>
<dbReference type="eggNOG" id="KOG1141">
    <property type="taxonomic scope" value="Eukaryota"/>
</dbReference>
<dbReference type="EMBL" id="KQ971357">
    <property type="protein sequence ID" value="EFA08462.2"/>
    <property type="molecule type" value="Genomic_DNA"/>
</dbReference>
<reference evidence="3 4" key="2">
    <citation type="journal article" date="2010" name="Nucleic Acids Res.">
        <title>BeetleBase in 2010: revisions to provide comprehensive genomic information for Tribolium castaneum.</title>
        <authorList>
            <person name="Kim H.S."/>
            <person name="Murphy T."/>
            <person name="Xia J."/>
            <person name="Caragea D."/>
            <person name="Park Y."/>
            <person name="Beeman R.W."/>
            <person name="Lorenzen M.D."/>
            <person name="Butcher S."/>
            <person name="Manak J.R."/>
            <person name="Brown S.J."/>
        </authorList>
    </citation>
    <scope>GENOME REANNOTATION</scope>
    <source>
        <strain evidence="3 4">Georgia GA2</strain>
    </source>
</reference>
<dbReference type="GO" id="GO:0010629">
    <property type="term" value="P:negative regulation of gene expression"/>
    <property type="evidence" value="ECO:0000318"/>
    <property type="project" value="GO_Central"/>
</dbReference>
<gene>
    <name evidence="3" type="primary">AUGUSTUS-3.0.2_06111</name>
    <name evidence="3" type="ORF">TcasGA2_TC006111</name>
</gene>
<dbReference type="GO" id="GO:0070828">
    <property type="term" value="P:heterochromatin organization"/>
    <property type="evidence" value="ECO:0000318"/>
    <property type="project" value="GO_Central"/>
</dbReference>
<feature type="compositionally biased region" description="Basic and acidic residues" evidence="1">
    <location>
        <begin position="65"/>
        <end position="77"/>
    </location>
</feature>
<dbReference type="AlphaFoldDB" id="D6WYT6"/>
<dbReference type="HOGENOM" id="CLU_1013121_0_0_1"/>
<accession>D6WYT6</accession>
<proteinExistence type="predicted"/>
<keyword evidence="4" id="KW-1185">Reference proteome</keyword>
<dbReference type="InParanoid" id="D6WYT6"/>
<evidence type="ECO:0000256" key="1">
    <source>
        <dbReference type="SAM" id="MobiDB-lite"/>
    </source>
</evidence>
<reference evidence="3 4" key="1">
    <citation type="journal article" date="2008" name="Nature">
        <title>The genome of the model beetle and pest Tribolium castaneum.</title>
        <authorList>
            <consortium name="Tribolium Genome Sequencing Consortium"/>
            <person name="Richards S."/>
            <person name="Gibbs R.A."/>
            <person name="Weinstock G.M."/>
            <person name="Brown S.J."/>
            <person name="Denell R."/>
            <person name="Beeman R.W."/>
            <person name="Gibbs R."/>
            <person name="Beeman R.W."/>
            <person name="Brown S.J."/>
            <person name="Bucher G."/>
            <person name="Friedrich M."/>
            <person name="Grimmelikhuijzen C.J."/>
            <person name="Klingler M."/>
            <person name="Lorenzen M."/>
            <person name="Richards S."/>
            <person name="Roth S."/>
            <person name="Schroder R."/>
            <person name="Tautz D."/>
            <person name="Zdobnov E.M."/>
            <person name="Muzny D."/>
            <person name="Gibbs R.A."/>
            <person name="Weinstock G.M."/>
            <person name="Attaway T."/>
            <person name="Bell S."/>
            <person name="Buhay C.J."/>
            <person name="Chandrabose M.N."/>
            <person name="Chavez D."/>
            <person name="Clerk-Blankenburg K.P."/>
            <person name="Cree A."/>
            <person name="Dao M."/>
            <person name="Davis C."/>
            <person name="Chacko J."/>
            <person name="Dinh H."/>
            <person name="Dugan-Rocha S."/>
            <person name="Fowler G."/>
            <person name="Garner T.T."/>
            <person name="Garnes J."/>
            <person name="Gnirke A."/>
            <person name="Hawes A."/>
            <person name="Hernandez J."/>
            <person name="Hines S."/>
            <person name="Holder M."/>
            <person name="Hume J."/>
            <person name="Jhangiani S.N."/>
            <person name="Joshi V."/>
            <person name="Khan Z.M."/>
            <person name="Jackson L."/>
            <person name="Kovar C."/>
            <person name="Kowis A."/>
            <person name="Lee S."/>
            <person name="Lewis L.R."/>
            <person name="Margolis J."/>
            <person name="Morgan M."/>
            <person name="Nazareth L.V."/>
            <person name="Nguyen N."/>
            <person name="Okwuonu G."/>
            <person name="Parker D."/>
            <person name="Richards S."/>
            <person name="Ruiz S.J."/>
            <person name="Santibanez J."/>
            <person name="Savard J."/>
            <person name="Scherer S.E."/>
            <person name="Schneider B."/>
            <person name="Sodergren E."/>
            <person name="Tautz D."/>
            <person name="Vattahil S."/>
            <person name="Villasana D."/>
            <person name="White C.S."/>
            <person name="Wright R."/>
            <person name="Park Y."/>
            <person name="Beeman R.W."/>
            <person name="Lord J."/>
            <person name="Oppert B."/>
            <person name="Lorenzen M."/>
            <person name="Brown S."/>
            <person name="Wang L."/>
            <person name="Savard J."/>
            <person name="Tautz D."/>
            <person name="Richards S."/>
            <person name="Weinstock G."/>
            <person name="Gibbs R.A."/>
            <person name="Liu Y."/>
            <person name="Worley K."/>
            <person name="Weinstock G."/>
            <person name="Elsik C.G."/>
            <person name="Reese J.T."/>
            <person name="Elhaik E."/>
            <person name="Landan G."/>
            <person name="Graur D."/>
            <person name="Arensburger P."/>
            <person name="Atkinson P."/>
            <person name="Beeman R.W."/>
            <person name="Beidler J."/>
            <person name="Brown S.J."/>
            <person name="Demuth J.P."/>
            <person name="Drury D.W."/>
            <person name="Du Y.Z."/>
            <person name="Fujiwara H."/>
            <person name="Lorenzen M."/>
            <person name="Maselli V."/>
            <person name="Osanai M."/>
            <person name="Park Y."/>
            <person name="Robertson H.M."/>
            <person name="Tu Z."/>
            <person name="Wang J.J."/>
            <person name="Wang S."/>
            <person name="Richards S."/>
            <person name="Song H."/>
            <person name="Zhang L."/>
            <person name="Sodergren E."/>
            <person name="Werner D."/>
            <person name="Stanke M."/>
            <person name="Morgenstern B."/>
            <person name="Solovyev V."/>
            <person name="Kosarev P."/>
            <person name="Brown G."/>
            <person name="Chen H.C."/>
            <person name="Ermolaeva O."/>
            <person name="Hlavina W."/>
            <person name="Kapustin Y."/>
            <person name="Kiryutin B."/>
            <person name="Kitts P."/>
            <person name="Maglott D."/>
            <person name="Pruitt K."/>
            <person name="Sapojnikov V."/>
            <person name="Souvorov A."/>
            <person name="Mackey A.J."/>
            <person name="Waterhouse R.M."/>
            <person name="Wyder S."/>
            <person name="Zdobnov E.M."/>
            <person name="Zdobnov E.M."/>
            <person name="Wyder S."/>
            <person name="Kriventseva E.V."/>
            <person name="Kadowaki T."/>
            <person name="Bork P."/>
            <person name="Aranda M."/>
            <person name="Bao R."/>
            <person name="Beermann A."/>
            <person name="Berns N."/>
            <person name="Bolognesi R."/>
            <person name="Bonneton F."/>
            <person name="Bopp D."/>
            <person name="Brown S.J."/>
            <person name="Bucher G."/>
            <person name="Butts T."/>
            <person name="Chaumot A."/>
            <person name="Denell R.E."/>
            <person name="Ferrier D.E."/>
            <person name="Friedrich M."/>
            <person name="Gordon C.M."/>
            <person name="Jindra M."/>
            <person name="Klingler M."/>
            <person name="Lan Q."/>
            <person name="Lattorff H.M."/>
            <person name="Laudet V."/>
            <person name="von Levetsow C."/>
            <person name="Liu Z."/>
            <person name="Lutz R."/>
            <person name="Lynch J.A."/>
            <person name="da Fonseca R.N."/>
            <person name="Posnien N."/>
            <person name="Reuter R."/>
            <person name="Roth S."/>
            <person name="Savard J."/>
            <person name="Schinko J.B."/>
            <person name="Schmitt C."/>
            <person name="Schoppmeier M."/>
            <person name="Schroder R."/>
            <person name="Shippy T.D."/>
            <person name="Simonnet F."/>
            <person name="Marques-Souza H."/>
            <person name="Tautz D."/>
            <person name="Tomoyasu Y."/>
            <person name="Trauner J."/>
            <person name="Van der Zee M."/>
            <person name="Vervoort M."/>
            <person name="Wittkopp N."/>
            <person name="Wimmer E.A."/>
            <person name="Yang X."/>
            <person name="Jones A.K."/>
            <person name="Sattelle D.B."/>
            <person name="Ebert P.R."/>
            <person name="Nelson D."/>
            <person name="Scott J.G."/>
            <person name="Beeman R.W."/>
            <person name="Muthukrishnan S."/>
            <person name="Kramer K.J."/>
            <person name="Arakane Y."/>
            <person name="Beeman R.W."/>
            <person name="Zhu Q."/>
            <person name="Hogenkamp D."/>
            <person name="Dixit R."/>
            <person name="Oppert B."/>
            <person name="Jiang H."/>
            <person name="Zou Z."/>
            <person name="Marshall J."/>
            <person name="Elpidina E."/>
            <person name="Vinokurov K."/>
            <person name="Oppert C."/>
            <person name="Zou Z."/>
            <person name="Evans J."/>
            <person name="Lu Z."/>
            <person name="Zhao P."/>
            <person name="Sumathipala N."/>
            <person name="Altincicek B."/>
            <person name="Vilcinskas A."/>
            <person name="Williams M."/>
            <person name="Hultmark D."/>
            <person name="Hetru C."/>
            <person name="Jiang H."/>
            <person name="Grimmelikhuijzen C.J."/>
            <person name="Hauser F."/>
            <person name="Cazzamali G."/>
            <person name="Williamson M."/>
            <person name="Park Y."/>
            <person name="Li B."/>
            <person name="Tanaka Y."/>
            <person name="Predel R."/>
            <person name="Neupert S."/>
            <person name="Schachtner J."/>
            <person name="Verleyen P."/>
            <person name="Raible F."/>
            <person name="Bork P."/>
            <person name="Friedrich M."/>
            <person name="Walden K.K."/>
            <person name="Robertson H.M."/>
            <person name="Angeli S."/>
            <person name="Foret S."/>
            <person name="Bucher G."/>
            <person name="Schuetz S."/>
            <person name="Maleszka R."/>
            <person name="Wimmer E.A."/>
            <person name="Beeman R.W."/>
            <person name="Lorenzen M."/>
            <person name="Tomoyasu Y."/>
            <person name="Miller S.C."/>
            <person name="Grossmann D."/>
            <person name="Bucher G."/>
        </authorList>
    </citation>
    <scope>NUCLEOTIDE SEQUENCE [LARGE SCALE GENOMIC DNA]</scope>
    <source>
        <strain evidence="3 4">Georgia GA2</strain>
    </source>
</reference>
<sequence>MSDMDLDLPICARQPEILERQAAPLSDRVWLWSPETSFNYTPKRAEKLKIVQSLIAGIENEDFDHETSDASSEKPPKTDSGIESMPSMDTLYWEVPKIEIGMTYFVPNKRGKWVKAKLVEIKNSQLYLVGLQSLERIVSDFLSLAHPEPVLGLVPVGSRVVAHQRGIKPTGEIKRNGRRNFQLGVVAELPSQLNGSRYLVIFDNGAWNYIESKLVHPGYYTSEKIWEVVPIQNRKMVQDFLNGHYEHVIEWKREDQIWVKTDSDEEYTECLILDIDANLLLVWFRKEGKTDWLYKGSPHILVKS</sequence>